<dbReference type="PANTHER" id="PTHR31468">
    <property type="entry name" value="1,3-BETA-GLUCANOSYLTRANSFERASE GAS1"/>
    <property type="match status" value="1"/>
</dbReference>
<dbReference type="GO" id="GO:0005886">
    <property type="term" value="C:plasma membrane"/>
    <property type="evidence" value="ECO:0007669"/>
    <property type="project" value="UniProtKB-SubCell"/>
</dbReference>
<evidence type="ECO:0000256" key="3">
    <source>
        <dbReference type="ARBA" id="ARBA00022729"/>
    </source>
</evidence>
<sequence>MRFSTAALGAMTVLSGLAAAIDVIEIQDRHFVNSKTGKPFFLKGVDYQPGGSAAVEKGGDPLSDVETCTRDIFLFQKLGINTIRVYSVDPTADHDACMTLLAAAGIYLVLDVNSPLEHQHLNNQEPWTTYTPMYLEHIFGVIEVFSGYDNMLAFLAGNEVIFDSGSAEASPNYVKAVVRDMKAYITNHVHRIIPVGYSNADDLKFRTSLAHYLECGDTGYIDFFGVNSYQWCGDNTFEGSGYDKLVEDYADYSLPVFFTEYGCNEVRPRVWQEVGSLYSEDMTGVFSGGLVYEFSEEPNKYGIVEIDGDTANIMGEYDTLVTAFDKVPKDVSVPSNVNIVDRPVDCAAESSFKNINGNLTLPFTLGQEYIDDGVDKKTFVKGKFLSLDDLTLEVKLDINDSDGKAITDKTIEATSSVTQSEIPEGGHGTNTGGGVGTGGVTSTSSGSSSSETGLSNSASSVSRGVVGWSVAAVMVGFAAFL</sequence>
<evidence type="ECO:0000256" key="2">
    <source>
        <dbReference type="ARBA" id="ARBA00007528"/>
    </source>
</evidence>
<proteinExistence type="inferred from homology"/>
<dbReference type="GO" id="GO:0031505">
    <property type="term" value="P:fungal-type cell wall organization"/>
    <property type="evidence" value="ECO:0007669"/>
    <property type="project" value="TreeGrafter"/>
</dbReference>
<protein>
    <recommendedName>
        <fullName evidence="5">1,3-beta-glucanosyltransferase</fullName>
        <ecNumber evidence="5">2.4.1.-</ecNumber>
    </recommendedName>
</protein>
<dbReference type="AlphaFoldDB" id="A0A3N4KYW3"/>
<dbReference type="OrthoDB" id="421038at2759"/>
<dbReference type="EMBL" id="ML119117">
    <property type="protein sequence ID" value="RPB14658.1"/>
    <property type="molecule type" value="Genomic_DNA"/>
</dbReference>
<keyword evidence="5" id="KW-0449">Lipoprotein</keyword>
<evidence type="ECO:0000256" key="4">
    <source>
        <dbReference type="ARBA" id="ARBA00023180"/>
    </source>
</evidence>
<feature type="region of interest" description="Disordered" evidence="6">
    <location>
        <begin position="412"/>
        <end position="459"/>
    </location>
</feature>
<feature type="signal peptide" evidence="5">
    <location>
        <begin position="1"/>
        <end position="20"/>
    </location>
</feature>
<keyword evidence="3 5" id="KW-0732">Signal</keyword>
<name>A0A3N4KYW3_9PEZI</name>
<dbReference type="GO" id="GO:0071970">
    <property type="term" value="P:fungal-type cell wall (1-&gt;3)-beta-D-glucan biosynthetic process"/>
    <property type="evidence" value="ECO:0007669"/>
    <property type="project" value="TreeGrafter"/>
</dbReference>
<evidence type="ECO:0000256" key="1">
    <source>
        <dbReference type="ARBA" id="ARBA00004609"/>
    </source>
</evidence>
<dbReference type="Proteomes" id="UP000277580">
    <property type="component" value="Unassembled WGS sequence"/>
</dbReference>
<comment type="subcellular location">
    <subcellularLocation>
        <location evidence="1 5">Cell membrane</location>
        <topology evidence="1 5">Lipid-anchor</topology>
        <topology evidence="1 5">GPI-anchor</topology>
    </subcellularLocation>
</comment>
<evidence type="ECO:0000256" key="5">
    <source>
        <dbReference type="RuleBase" id="RU361209"/>
    </source>
</evidence>
<dbReference type="FunCoup" id="A0A3N4KYW3">
    <property type="interactions" value="21"/>
</dbReference>
<dbReference type="Gene3D" id="3.20.20.80">
    <property type="entry name" value="Glycosidases"/>
    <property type="match status" value="1"/>
</dbReference>
<keyword evidence="5" id="KW-0808">Transferase</keyword>
<keyword evidence="5" id="KW-0336">GPI-anchor</keyword>
<evidence type="ECO:0000313" key="8">
    <source>
        <dbReference type="Proteomes" id="UP000277580"/>
    </source>
</evidence>
<dbReference type="GO" id="GO:0042124">
    <property type="term" value="F:1,3-beta-glucanosyltransferase activity"/>
    <property type="evidence" value="ECO:0007669"/>
    <property type="project" value="TreeGrafter"/>
</dbReference>
<comment type="similarity">
    <text evidence="2 5">Belongs to the glycosyl hydrolase 72 family.</text>
</comment>
<feature type="compositionally biased region" description="Polar residues" evidence="6">
    <location>
        <begin position="412"/>
        <end position="421"/>
    </location>
</feature>
<keyword evidence="4" id="KW-0325">Glycoprotein</keyword>
<gene>
    <name evidence="7" type="ORF">P167DRAFT_59677</name>
</gene>
<dbReference type="InterPro" id="IPR004886">
    <property type="entry name" value="Glucanosyltransferase"/>
</dbReference>
<dbReference type="STRING" id="1392247.A0A3N4KYW3"/>
<dbReference type="InterPro" id="IPR017853">
    <property type="entry name" value="GH"/>
</dbReference>
<evidence type="ECO:0000313" key="7">
    <source>
        <dbReference type="EMBL" id="RPB14658.1"/>
    </source>
</evidence>
<comment type="function">
    <text evidence="5">Splits internally a 1,3-beta-glucan molecule and transfers the newly generated reducing end (the donor) to the non-reducing end of another 1,3-beta-glucan molecule (the acceptor) forming a 1,3-beta linkage, resulting in the elongation of 1,3-beta-glucan chains in the cell wall.</text>
</comment>
<reference evidence="7 8" key="1">
    <citation type="journal article" date="2018" name="Nat. Ecol. Evol.">
        <title>Pezizomycetes genomes reveal the molecular basis of ectomycorrhizal truffle lifestyle.</title>
        <authorList>
            <person name="Murat C."/>
            <person name="Payen T."/>
            <person name="Noel B."/>
            <person name="Kuo A."/>
            <person name="Morin E."/>
            <person name="Chen J."/>
            <person name="Kohler A."/>
            <person name="Krizsan K."/>
            <person name="Balestrini R."/>
            <person name="Da Silva C."/>
            <person name="Montanini B."/>
            <person name="Hainaut M."/>
            <person name="Levati E."/>
            <person name="Barry K.W."/>
            <person name="Belfiori B."/>
            <person name="Cichocki N."/>
            <person name="Clum A."/>
            <person name="Dockter R.B."/>
            <person name="Fauchery L."/>
            <person name="Guy J."/>
            <person name="Iotti M."/>
            <person name="Le Tacon F."/>
            <person name="Lindquist E.A."/>
            <person name="Lipzen A."/>
            <person name="Malagnac F."/>
            <person name="Mello A."/>
            <person name="Molinier V."/>
            <person name="Miyauchi S."/>
            <person name="Poulain J."/>
            <person name="Riccioni C."/>
            <person name="Rubini A."/>
            <person name="Sitrit Y."/>
            <person name="Splivallo R."/>
            <person name="Traeger S."/>
            <person name="Wang M."/>
            <person name="Zifcakova L."/>
            <person name="Wipf D."/>
            <person name="Zambonelli A."/>
            <person name="Paolocci F."/>
            <person name="Nowrousian M."/>
            <person name="Ottonello S."/>
            <person name="Baldrian P."/>
            <person name="Spatafora J.W."/>
            <person name="Henrissat B."/>
            <person name="Nagy L.G."/>
            <person name="Aury J.M."/>
            <person name="Wincker P."/>
            <person name="Grigoriev I.V."/>
            <person name="Bonfante P."/>
            <person name="Martin F.M."/>
        </authorList>
    </citation>
    <scope>NUCLEOTIDE SEQUENCE [LARGE SCALE GENOMIC DNA]</scope>
    <source>
        <strain evidence="7 8">CCBAS932</strain>
    </source>
</reference>
<feature type="chain" id="PRO_5017853595" description="1,3-beta-glucanosyltransferase" evidence="5">
    <location>
        <begin position="21"/>
        <end position="481"/>
    </location>
</feature>
<dbReference type="Pfam" id="PF03198">
    <property type="entry name" value="Glyco_hydro_72"/>
    <property type="match status" value="1"/>
</dbReference>
<dbReference type="EC" id="2.4.1.-" evidence="5"/>
<keyword evidence="8" id="KW-1185">Reference proteome</keyword>
<keyword evidence="5" id="KW-0472">Membrane</keyword>
<dbReference type="InParanoid" id="A0A3N4KYW3"/>
<feature type="compositionally biased region" description="Gly residues" evidence="6">
    <location>
        <begin position="425"/>
        <end position="439"/>
    </location>
</feature>
<accession>A0A3N4KYW3</accession>
<evidence type="ECO:0000256" key="6">
    <source>
        <dbReference type="SAM" id="MobiDB-lite"/>
    </source>
</evidence>
<dbReference type="SUPFAM" id="SSF51445">
    <property type="entry name" value="(Trans)glycosidases"/>
    <property type="match status" value="1"/>
</dbReference>
<feature type="compositionally biased region" description="Low complexity" evidence="6">
    <location>
        <begin position="440"/>
        <end position="459"/>
    </location>
</feature>
<dbReference type="PANTHER" id="PTHR31468:SF14">
    <property type="entry name" value="1,3-BETA-GLUCANOSYLTRANSFERASE GAS4"/>
    <property type="match status" value="1"/>
</dbReference>
<dbReference type="GO" id="GO:0098552">
    <property type="term" value="C:side of membrane"/>
    <property type="evidence" value="ECO:0007669"/>
    <property type="project" value="UniProtKB-KW"/>
</dbReference>
<organism evidence="7 8">
    <name type="scientific">Morchella conica CCBAS932</name>
    <dbReference type="NCBI Taxonomy" id="1392247"/>
    <lineage>
        <taxon>Eukaryota</taxon>
        <taxon>Fungi</taxon>
        <taxon>Dikarya</taxon>
        <taxon>Ascomycota</taxon>
        <taxon>Pezizomycotina</taxon>
        <taxon>Pezizomycetes</taxon>
        <taxon>Pezizales</taxon>
        <taxon>Morchellaceae</taxon>
        <taxon>Morchella</taxon>
    </lineage>
</organism>